<feature type="region of interest" description="Disordered" evidence="6">
    <location>
        <begin position="1"/>
        <end position="31"/>
    </location>
</feature>
<evidence type="ECO:0000256" key="6">
    <source>
        <dbReference type="SAM" id="MobiDB-lite"/>
    </source>
</evidence>
<dbReference type="GO" id="GO:0003677">
    <property type="term" value="F:DNA binding"/>
    <property type="evidence" value="ECO:0007669"/>
    <property type="project" value="UniProtKB-KW"/>
</dbReference>
<feature type="compositionally biased region" description="Basic and acidic residues" evidence="6">
    <location>
        <begin position="145"/>
        <end position="160"/>
    </location>
</feature>
<proteinExistence type="predicted"/>
<evidence type="ECO:0000259" key="7">
    <source>
        <dbReference type="PROSITE" id="PS51032"/>
    </source>
</evidence>
<keyword evidence="4" id="KW-0804">Transcription</keyword>
<keyword evidence="3" id="KW-0238">DNA-binding</keyword>
<dbReference type="SUPFAM" id="SSF54171">
    <property type="entry name" value="DNA-binding domain"/>
    <property type="match status" value="1"/>
</dbReference>
<evidence type="ECO:0000256" key="1">
    <source>
        <dbReference type="ARBA" id="ARBA00004123"/>
    </source>
</evidence>
<feature type="region of interest" description="Disordered" evidence="6">
    <location>
        <begin position="139"/>
        <end position="221"/>
    </location>
</feature>
<dbReference type="Gene3D" id="3.30.730.10">
    <property type="entry name" value="AP2/ERF domain"/>
    <property type="match status" value="1"/>
</dbReference>
<dbReference type="AlphaFoldDB" id="A0A061SHE0"/>
<name>A0A061SHE0_9CHLO</name>
<keyword evidence="2" id="KW-0805">Transcription regulation</keyword>
<feature type="domain" description="AP2/ERF" evidence="7">
    <location>
        <begin position="78"/>
        <end position="134"/>
    </location>
</feature>
<feature type="non-terminal residue" evidence="8">
    <location>
        <position position="221"/>
    </location>
</feature>
<comment type="subcellular location">
    <subcellularLocation>
        <location evidence="1">Nucleus</location>
    </subcellularLocation>
</comment>
<gene>
    <name evidence="8" type="ORF">TSPGSL018_2768</name>
</gene>
<dbReference type="PROSITE" id="PS51032">
    <property type="entry name" value="AP2_ERF"/>
    <property type="match status" value="1"/>
</dbReference>
<dbReference type="GO" id="GO:0005634">
    <property type="term" value="C:nucleus"/>
    <property type="evidence" value="ECO:0007669"/>
    <property type="project" value="UniProtKB-SubCell"/>
</dbReference>
<accession>A0A061SHE0</accession>
<evidence type="ECO:0000256" key="5">
    <source>
        <dbReference type="ARBA" id="ARBA00023242"/>
    </source>
</evidence>
<evidence type="ECO:0000256" key="2">
    <source>
        <dbReference type="ARBA" id="ARBA00023015"/>
    </source>
</evidence>
<sequence length="221" mass="23710">MSVSGLDTETPVEESKNNTAEQSTVAAGGEGGLVSETLTLTSVLKQEISGDSAHLSLLTAGQYSNAKPKKYRDNATSKYRGVYYHSEKKRWIAKGRHNNLRYNFGRHLSEEAAALAYDAGMRALKGEKAVLNFPHIIPEPIVPRPESRKPPPEPQGRKPCDAAAVRNPRNPVPASCNGPSDPAAAPRKRGRPPGQTLPAKARCKDALKSAPETLHASAEAA</sequence>
<dbReference type="InterPro" id="IPR036955">
    <property type="entry name" value="AP2/ERF_dom_sf"/>
</dbReference>
<dbReference type="InterPro" id="IPR016177">
    <property type="entry name" value="DNA-bd_dom_sf"/>
</dbReference>
<protein>
    <recommendedName>
        <fullName evidence="7">AP2/ERF domain-containing protein</fullName>
    </recommendedName>
</protein>
<evidence type="ECO:0000313" key="8">
    <source>
        <dbReference type="EMBL" id="JAC83683.1"/>
    </source>
</evidence>
<reference evidence="8" key="1">
    <citation type="submission" date="2014-05" db="EMBL/GenBank/DDBJ databases">
        <title>The transcriptome of the halophilic microalga Tetraselmis sp. GSL018 isolated from the Great Salt Lake, Utah.</title>
        <authorList>
            <person name="Jinkerson R.E."/>
            <person name="D'Adamo S."/>
            <person name="Posewitz M.C."/>
        </authorList>
    </citation>
    <scope>NUCLEOTIDE SEQUENCE</scope>
    <source>
        <strain evidence="8">GSL018</strain>
    </source>
</reference>
<evidence type="ECO:0000256" key="4">
    <source>
        <dbReference type="ARBA" id="ARBA00023163"/>
    </source>
</evidence>
<keyword evidence="5" id="KW-0539">Nucleus</keyword>
<dbReference type="GO" id="GO:0003700">
    <property type="term" value="F:DNA-binding transcription factor activity"/>
    <property type="evidence" value="ECO:0007669"/>
    <property type="project" value="InterPro"/>
</dbReference>
<dbReference type="SMART" id="SM00380">
    <property type="entry name" value="AP2"/>
    <property type="match status" value="1"/>
</dbReference>
<evidence type="ECO:0000256" key="3">
    <source>
        <dbReference type="ARBA" id="ARBA00023125"/>
    </source>
</evidence>
<dbReference type="InterPro" id="IPR001471">
    <property type="entry name" value="AP2/ERF_dom"/>
</dbReference>
<organism evidence="8">
    <name type="scientific">Tetraselmis sp. GSL018</name>
    <dbReference type="NCBI Taxonomy" id="582737"/>
    <lineage>
        <taxon>Eukaryota</taxon>
        <taxon>Viridiplantae</taxon>
        <taxon>Chlorophyta</taxon>
        <taxon>core chlorophytes</taxon>
        <taxon>Chlorodendrophyceae</taxon>
        <taxon>Chlorodendrales</taxon>
        <taxon>Chlorodendraceae</taxon>
        <taxon>Tetraselmis</taxon>
    </lineage>
</organism>
<dbReference type="EMBL" id="GBEZ01001280">
    <property type="protein sequence ID" value="JAC83683.1"/>
    <property type="molecule type" value="Transcribed_RNA"/>
</dbReference>